<dbReference type="GO" id="GO:0019867">
    <property type="term" value="C:outer membrane"/>
    <property type="evidence" value="ECO:0007669"/>
    <property type="project" value="InterPro"/>
</dbReference>
<dbReference type="Pfam" id="PF01103">
    <property type="entry name" value="Omp85"/>
    <property type="match status" value="1"/>
</dbReference>
<evidence type="ECO:0000259" key="6">
    <source>
        <dbReference type="Pfam" id="PF01103"/>
    </source>
</evidence>
<feature type="domain" description="Bacterial surface antigen (D15)" evidence="6">
    <location>
        <begin position="504"/>
        <end position="730"/>
    </location>
</feature>
<keyword evidence="2" id="KW-0812">Transmembrane</keyword>
<protein>
    <recommendedName>
        <fullName evidence="6">Bacterial surface antigen (D15) domain-containing protein</fullName>
    </recommendedName>
</protein>
<accession>A0A5C8GMD2</accession>
<gene>
    <name evidence="7" type="ORF">ETF27_00760</name>
</gene>
<dbReference type="Proteomes" id="UP000321612">
    <property type="component" value="Unassembled WGS sequence"/>
</dbReference>
<keyword evidence="5" id="KW-0998">Cell outer membrane</keyword>
<evidence type="ECO:0000256" key="3">
    <source>
        <dbReference type="ARBA" id="ARBA00022729"/>
    </source>
</evidence>
<dbReference type="PANTHER" id="PTHR12815:SF47">
    <property type="entry name" value="TRANSLOCATION AND ASSEMBLY MODULE SUBUNIT TAMA"/>
    <property type="match status" value="1"/>
</dbReference>
<dbReference type="EMBL" id="SDIK01000007">
    <property type="protein sequence ID" value="TXJ63296.1"/>
    <property type="molecule type" value="Genomic_DNA"/>
</dbReference>
<evidence type="ECO:0000313" key="8">
    <source>
        <dbReference type="Proteomes" id="UP000321612"/>
    </source>
</evidence>
<dbReference type="RefSeq" id="WP_130829719.1">
    <property type="nucleotide sequence ID" value="NZ_SDIK01000007.1"/>
</dbReference>
<evidence type="ECO:0000256" key="1">
    <source>
        <dbReference type="ARBA" id="ARBA00004370"/>
    </source>
</evidence>
<evidence type="ECO:0000256" key="4">
    <source>
        <dbReference type="ARBA" id="ARBA00023136"/>
    </source>
</evidence>
<dbReference type="InterPro" id="IPR000184">
    <property type="entry name" value="Bac_surfAg_D15"/>
</dbReference>
<evidence type="ECO:0000313" key="7">
    <source>
        <dbReference type="EMBL" id="TXJ63296.1"/>
    </source>
</evidence>
<sequence length="755" mass="87294">MHRSKPLTFFIPILFIALFLLNSCSADKFVGEGDYLLDKVEIKSNKKNFDALQFEQYVRQKANSRWFSLFKIPLGIYALSGQDTTKWINKTLRKMGEEPVVYDTLETRLSAEDLKTALNNMGYMKAKVELQTKVKGKKLTAIYILHPGNPYMINSFVYDIQDSIVEKVLNPHLNTKLSNRTPRQFTVSALDNERKRLTKILNDSGYYRFNKDFIYYTADSVQGSKFVDITLHLTKYKASSTEELSLHPRYRIGKVNILPGDSTGLQLRNSIITDNNLIETGKFYSASDLQKTYNNFARLSAIRYTNIEFREHQDIEKIILGRTLGGKPSHIHYLDANIHLSNNKPHSISFRPEGTNTAGNFGAAATLTYQNRNLFKGSELFSLELRTAFEAISGLEGYDNHNYEEYSVLSRLKFPRFLSPFSTREFRRRSNATSEVSISWDLQNRPEFHRRVFSASWKYHWAEPTKFLNFEFDVLDLSHVYMPWISATFKKDYLDDVNNRNAILRYNYEDLFIMKMGFSVVYNNNNNAIRMQIESAGNVLNGASSLFHLKEDSQGQYKLFNTAYAQYAKFDIDYTKLLLFDPKNSLILHGSIGIAWPYGNSKVLPFEKRYIAGGPNSVRGWSVRELGPGRFRRTDGRIDFINQTGDLKLDLNMEYRTHLLWKFEGAAFIDAGNIWTLRNYTEQPGGQFKLSKFYKQIAMSYGLGVRLNFDYFILRFDAGMKAINPAYETTKEHYPIIHPNFARDFTLHFAVGLPF</sequence>
<reference evidence="8" key="1">
    <citation type="submission" date="2019-05" db="EMBL/GenBank/DDBJ databases">
        <title>Prevotella brunnea sp. nov., isolated from a wound of a patient.</title>
        <authorList>
            <person name="Buhl M."/>
        </authorList>
    </citation>
    <scope>NUCLEOTIDE SEQUENCE [LARGE SCALE GENOMIC DNA]</scope>
    <source>
        <strain evidence="8">A2672</strain>
    </source>
</reference>
<proteinExistence type="predicted"/>
<evidence type="ECO:0000256" key="5">
    <source>
        <dbReference type="ARBA" id="ARBA00023237"/>
    </source>
</evidence>
<comment type="caution">
    <text evidence="7">The sequence shown here is derived from an EMBL/GenBank/DDBJ whole genome shotgun (WGS) entry which is preliminary data.</text>
</comment>
<keyword evidence="4" id="KW-0472">Membrane</keyword>
<dbReference type="PANTHER" id="PTHR12815">
    <property type="entry name" value="SORTING AND ASSEMBLY MACHINERY SAMM50 PROTEIN FAMILY MEMBER"/>
    <property type="match status" value="1"/>
</dbReference>
<dbReference type="Gene3D" id="2.40.160.50">
    <property type="entry name" value="membrane protein fhac: a member of the omp85/tpsb transporter family"/>
    <property type="match status" value="1"/>
</dbReference>
<name>A0A5C8GMD2_9BACT</name>
<evidence type="ECO:0000256" key="2">
    <source>
        <dbReference type="ARBA" id="ARBA00022692"/>
    </source>
</evidence>
<keyword evidence="8" id="KW-1185">Reference proteome</keyword>
<organism evidence="7 8">
    <name type="scientific">Prevotella brunnea</name>
    <dbReference type="NCBI Taxonomy" id="2508867"/>
    <lineage>
        <taxon>Bacteria</taxon>
        <taxon>Pseudomonadati</taxon>
        <taxon>Bacteroidota</taxon>
        <taxon>Bacteroidia</taxon>
        <taxon>Bacteroidales</taxon>
        <taxon>Prevotellaceae</taxon>
        <taxon>Prevotella</taxon>
    </lineage>
</organism>
<dbReference type="OrthoDB" id="9814535at2"/>
<dbReference type="AlphaFoldDB" id="A0A5C8GMD2"/>
<keyword evidence="3" id="KW-0732">Signal</keyword>
<dbReference type="InterPro" id="IPR039910">
    <property type="entry name" value="D15-like"/>
</dbReference>
<comment type="subcellular location">
    <subcellularLocation>
        <location evidence="1">Membrane</location>
    </subcellularLocation>
</comment>